<reference evidence="10 11" key="1">
    <citation type="submission" date="2017-06" db="EMBL/GenBank/DDBJ databases">
        <authorList>
            <person name="Kim H.J."/>
            <person name="Triplett B.A."/>
        </authorList>
    </citation>
    <scope>NUCLEOTIDE SEQUENCE [LARGE SCALE GENOMIC DNA]</scope>
    <source>
        <strain evidence="10 11">DSM 29052</strain>
    </source>
</reference>
<dbReference type="InterPro" id="IPR036097">
    <property type="entry name" value="HisK_dim/P_sf"/>
</dbReference>
<dbReference type="PROSITE" id="PS50113">
    <property type="entry name" value="PAC"/>
    <property type="match status" value="1"/>
</dbReference>
<dbReference type="InterPro" id="IPR003661">
    <property type="entry name" value="HisK_dim/P_dom"/>
</dbReference>
<dbReference type="InterPro" id="IPR035965">
    <property type="entry name" value="PAS-like_dom_sf"/>
</dbReference>
<dbReference type="InterPro" id="IPR004358">
    <property type="entry name" value="Sig_transdc_His_kin-like_C"/>
</dbReference>
<dbReference type="CDD" id="cd00082">
    <property type="entry name" value="HisKA"/>
    <property type="match status" value="1"/>
</dbReference>
<dbReference type="PANTHER" id="PTHR43065">
    <property type="entry name" value="SENSOR HISTIDINE KINASE"/>
    <property type="match status" value="1"/>
</dbReference>
<dbReference type="SMART" id="SM00448">
    <property type="entry name" value="REC"/>
    <property type="match status" value="1"/>
</dbReference>
<feature type="domain" description="PAS" evidence="8">
    <location>
        <begin position="232"/>
        <end position="308"/>
    </location>
</feature>
<dbReference type="Gene3D" id="3.40.50.2300">
    <property type="match status" value="1"/>
</dbReference>
<keyword evidence="3 4" id="KW-0597">Phosphoprotein</keyword>
<dbReference type="Pfam" id="PF00072">
    <property type="entry name" value="Response_reg"/>
    <property type="match status" value="1"/>
</dbReference>
<dbReference type="SMART" id="SM00388">
    <property type="entry name" value="HisKA"/>
    <property type="match status" value="1"/>
</dbReference>
<dbReference type="Gene3D" id="3.30.450.20">
    <property type="entry name" value="PAS domain"/>
    <property type="match status" value="2"/>
</dbReference>
<dbReference type="Pfam" id="PF00512">
    <property type="entry name" value="HisKA"/>
    <property type="match status" value="1"/>
</dbReference>
<dbReference type="Pfam" id="PF02518">
    <property type="entry name" value="HATPase_c"/>
    <property type="match status" value="1"/>
</dbReference>
<dbReference type="Pfam" id="PF08447">
    <property type="entry name" value="PAS_3"/>
    <property type="match status" value="2"/>
</dbReference>
<gene>
    <name evidence="10" type="ORF">SAMN06265370_1122</name>
</gene>
<proteinExistence type="predicted"/>
<dbReference type="InterPro" id="IPR005467">
    <property type="entry name" value="His_kinase_dom"/>
</dbReference>
<sequence>MIGVFMNLAIPAVGLAVSYLRPLQNWPNIPKTEIGYLVAGFSVLHILPLLFLAGTIESGNPYATFAPIALGFIVSGALSILVTWQIVNFAIRAANNTNQTAEMARRLDLAMRASGVGLFVQEVGEPGPYYDAGMIAMLGLNREPGMVPYSELEPLFHPDDLKRVREEMRNAWTEGQLRGKSDFRAIRKDGTLQFIRTTWVTELDAKGSVKRVTGINSDMTDIRDAEHQARNSRERLALIAEKLPGAFVDYDITEWDKPKLMYISPKCVDIWGYTDEDLLANPSLLAQMHDPKDLGPFLKAVKRASETISPIHYRYMITSRDGHSRWLDFHGDFATEDGRTLVKAIVLDATREVQLQQKMEKEREISRRAQKNESIGQLTGGVAHDFNNLLAVILGNLELLRDDEKPSAQKDMIDAAISATLRGADLTKNMLAFARQAPLTPVVLDLNNVVREAKNWMARAMPESVEIETSLLAGLWPIEADRSSLESALLNLALNARDAMNGHGKLTIETANVRIDETYLDMRQEEMAPGRYVMLAVSDNGPGIAADVIGSIFEPFFTTKPPGVGSGLGLSMTVGFMKQSAGTVQVYTETGEGTTFKLYFPVSKSELEEPVKPLLDDNQASGRGKKILVAEDEDAVRATLVTILELAGYHVTATVSGDMAFTAFEANPSFDLLLTDIVMPGKLQGTGLAKALRERWPSLPIIFMSGYASEATVHGNGLRPEDIRLMKPVQRAELLAAVVKAAGSIKR</sequence>
<dbReference type="InterPro" id="IPR011006">
    <property type="entry name" value="CheY-like_superfamily"/>
</dbReference>
<evidence type="ECO:0000256" key="5">
    <source>
        <dbReference type="SAM" id="Phobius"/>
    </source>
</evidence>
<evidence type="ECO:0000259" key="8">
    <source>
        <dbReference type="PROSITE" id="PS50112"/>
    </source>
</evidence>
<evidence type="ECO:0000259" key="6">
    <source>
        <dbReference type="PROSITE" id="PS50109"/>
    </source>
</evidence>
<dbReference type="InterPro" id="IPR001610">
    <property type="entry name" value="PAC"/>
</dbReference>
<evidence type="ECO:0000256" key="1">
    <source>
        <dbReference type="ARBA" id="ARBA00000085"/>
    </source>
</evidence>
<dbReference type="SUPFAM" id="SSF55874">
    <property type="entry name" value="ATPase domain of HSP90 chaperone/DNA topoisomerase II/histidine kinase"/>
    <property type="match status" value="1"/>
</dbReference>
<feature type="transmembrane region" description="Helical" evidence="5">
    <location>
        <begin position="34"/>
        <end position="53"/>
    </location>
</feature>
<evidence type="ECO:0000256" key="3">
    <source>
        <dbReference type="ARBA" id="ARBA00022553"/>
    </source>
</evidence>
<dbReference type="InterPro" id="IPR000700">
    <property type="entry name" value="PAS-assoc_C"/>
</dbReference>
<dbReference type="Gene3D" id="1.10.287.130">
    <property type="match status" value="1"/>
</dbReference>
<dbReference type="InterPro" id="IPR001789">
    <property type="entry name" value="Sig_transdc_resp-reg_receiver"/>
</dbReference>
<dbReference type="PRINTS" id="PR00344">
    <property type="entry name" value="BCTRLSENSOR"/>
</dbReference>
<keyword evidence="5" id="KW-0472">Membrane</keyword>
<dbReference type="EC" id="2.7.13.3" evidence="2"/>
<feature type="modified residue" description="4-aspartylphosphate" evidence="4">
    <location>
        <position position="676"/>
    </location>
</feature>
<feature type="domain" description="Histidine kinase" evidence="6">
    <location>
        <begin position="381"/>
        <end position="604"/>
    </location>
</feature>
<dbReference type="InterPro" id="IPR003594">
    <property type="entry name" value="HATPase_dom"/>
</dbReference>
<dbReference type="PANTHER" id="PTHR43065:SF49">
    <property type="entry name" value="HISTIDINE KINASE"/>
    <property type="match status" value="1"/>
</dbReference>
<keyword evidence="11" id="KW-1185">Reference proteome</keyword>
<evidence type="ECO:0000256" key="2">
    <source>
        <dbReference type="ARBA" id="ARBA00012438"/>
    </source>
</evidence>
<keyword evidence="5" id="KW-1133">Transmembrane helix</keyword>
<dbReference type="CDD" id="cd00130">
    <property type="entry name" value="PAS"/>
    <property type="match status" value="2"/>
</dbReference>
<feature type="transmembrane region" description="Helical" evidence="5">
    <location>
        <begin position="65"/>
        <end position="87"/>
    </location>
</feature>
<evidence type="ECO:0000259" key="7">
    <source>
        <dbReference type="PROSITE" id="PS50110"/>
    </source>
</evidence>
<evidence type="ECO:0000313" key="11">
    <source>
        <dbReference type="Proteomes" id="UP000198417"/>
    </source>
</evidence>
<evidence type="ECO:0000256" key="4">
    <source>
        <dbReference type="PROSITE-ProRule" id="PRU00169"/>
    </source>
</evidence>
<dbReference type="PROSITE" id="PS50112">
    <property type="entry name" value="PAS"/>
    <property type="match status" value="1"/>
</dbReference>
<dbReference type="Proteomes" id="UP000198417">
    <property type="component" value="Unassembled WGS sequence"/>
</dbReference>
<dbReference type="Gene3D" id="3.30.565.10">
    <property type="entry name" value="Histidine kinase-like ATPase, C-terminal domain"/>
    <property type="match status" value="1"/>
</dbReference>
<dbReference type="SMART" id="SM00387">
    <property type="entry name" value="HATPase_c"/>
    <property type="match status" value="1"/>
</dbReference>
<evidence type="ECO:0000259" key="9">
    <source>
        <dbReference type="PROSITE" id="PS50113"/>
    </source>
</evidence>
<evidence type="ECO:0000313" key="10">
    <source>
        <dbReference type="EMBL" id="SNR59479.1"/>
    </source>
</evidence>
<comment type="catalytic activity">
    <reaction evidence="1">
        <text>ATP + protein L-histidine = ADP + protein N-phospho-L-histidine.</text>
        <dbReference type="EC" id="2.7.13.3"/>
    </reaction>
</comment>
<protein>
    <recommendedName>
        <fullName evidence="2">histidine kinase</fullName>
        <ecNumber evidence="2">2.7.13.3</ecNumber>
    </recommendedName>
</protein>
<organism evidence="10 11">
    <name type="scientific">Puniceibacterium sediminis</name>
    <dbReference type="NCBI Taxonomy" id="1608407"/>
    <lineage>
        <taxon>Bacteria</taxon>
        <taxon>Pseudomonadati</taxon>
        <taxon>Pseudomonadota</taxon>
        <taxon>Alphaproteobacteria</taxon>
        <taxon>Rhodobacterales</taxon>
        <taxon>Paracoccaceae</taxon>
        <taxon>Puniceibacterium</taxon>
    </lineage>
</organism>
<dbReference type="InterPro" id="IPR036890">
    <property type="entry name" value="HATPase_C_sf"/>
</dbReference>
<dbReference type="EMBL" id="FZNN01000012">
    <property type="protein sequence ID" value="SNR59479.1"/>
    <property type="molecule type" value="Genomic_DNA"/>
</dbReference>
<dbReference type="PROSITE" id="PS50109">
    <property type="entry name" value="HIS_KIN"/>
    <property type="match status" value="1"/>
</dbReference>
<dbReference type="InterPro" id="IPR000014">
    <property type="entry name" value="PAS"/>
</dbReference>
<dbReference type="PROSITE" id="PS50110">
    <property type="entry name" value="RESPONSE_REGULATORY"/>
    <property type="match status" value="1"/>
</dbReference>
<keyword evidence="5" id="KW-0812">Transmembrane</keyword>
<feature type="domain" description="PAC" evidence="9">
    <location>
        <begin position="179"/>
        <end position="231"/>
    </location>
</feature>
<dbReference type="SUPFAM" id="SSF52172">
    <property type="entry name" value="CheY-like"/>
    <property type="match status" value="1"/>
</dbReference>
<dbReference type="SUPFAM" id="SSF55785">
    <property type="entry name" value="PYP-like sensor domain (PAS domain)"/>
    <property type="match status" value="2"/>
</dbReference>
<accession>A0A238XNB3</accession>
<dbReference type="SUPFAM" id="SSF47384">
    <property type="entry name" value="Homodimeric domain of signal transducing histidine kinase"/>
    <property type="match status" value="1"/>
</dbReference>
<feature type="domain" description="Response regulatory" evidence="7">
    <location>
        <begin position="626"/>
        <end position="742"/>
    </location>
</feature>
<dbReference type="GO" id="GO:0000155">
    <property type="term" value="F:phosphorelay sensor kinase activity"/>
    <property type="evidence" value="ECO:0007669"/>
    <property type="project" value="InterPro"/>
</dbReference>
<dbReference type="InterPro" id="IPR013655">
    <property type="entry name" value="PAS_fold_3"/>
</dbReference>
<dbReference type="NCBIfam" id="TIGR00229">
    <property type="entry name" value="sensory_box"/>
    <property type="match status" value="1"/>
</dbReference>
<dbReference type="AlphaFoldDB" id="A0A238XNB3"/>
<name>A0A238XNB3_9RHOB</name>
<dbReference type="SMART" id="SM00086">
    <property type="entry name" value="PAC"/>
    <property type="match status" value="2"/>
</dbReference>